<reference evidence="1" key="1">
    <citation type="journal article" date="2014" name="Int. J. Syst. Evol. Microbiol.">
        <title>Complete genome sequence of Corynebacterium casei LMG S-19264T (=DSM 44701T), isolated from a smear-ripened cheese.</title>
        <authorList>
            <consortium name="US DOE Joint Genome Institute (JGI-PGF)"/>
            <person name="Walter F."/>
            <person name="Albersmeier A."/>
            <person name="Kalinowski J."/>
            <person name="Ruckert C."/>
        </authorList>
    </citation>
    <scope>NUCLEOTIDE SEQUENCE</scope>
    <source>
        <strain evidence="1">CGMCC 1.15322</strain>
    </source>
</reference>
<dbReference type="PANTHER" id="PTHR12475">
    <property type="match status" value="1"/>
</dbReference>
<organism evidence="1 2">
    <name type="scientific">Polaromonas eurypsychrophila</name>
    <dbReference type="NCBI Taxonomy" id="1614635"/>
    <lineage>
        <taxon>Bacteria</taxon>
        <taxon>Pseudomonadati</taxon>
        <taxon>Pseudomonadota</taxon>
        <taxon>Betaproteobacteria</taxon>
        <taxon>Burkholderiales</taxon>
        <taxon>Comamonadaceae</taxon>
        <taxon>Polaromonas</taxon>
    </lineage>
</organism>
<dbReference type="InterPro" id="IPR029069">
    <property type="entry name" value="HotDog_dom_sf"/>
</dbReference>
<name>A0A916S4J4_9BURK</name>
<dbReference type="EMBL" id="BMIG01000001">
    <property type="protein sequence ID" value="GGA83862.1"/>
    <property type="molecule type" value="Genomic_DNA"/>
</dbReference>
<evidence type="ECO:0008006" key="3">
    <source>
        <dbReference type="Google" id="ProtNLM"/>
    </source>
</evidence>
<comment type="caution">
    <text evidence="1">The sequence shown here is derived from an EMBL/GenBank/DDBJ whole genome shotgun (WGS) entry which is preliminary data.</text>
</comment>
<reference evidence="1" key="2">
    <citation type="submission" date="2020-09" db="EMBL/GenBank/DDBJ databases">
        <authorList>
            <person name="Sun Q."/>
            <person name="Zhou Y."/>
        </authorList>
    </citation>
    <scope>NUCLEOTIDE SEQUENCE</scope>
    <source>
        <strain evidence="1">CGMCC 1.15322</strain>
    </source>
</reference>
<evidence type="ECO:0000313" key="1">
    <source>
        <dbReference type="EMBL" id="GGA83862.1"/>
    </source>
</evidence>
<dbReference type="SUPFAM" id="SSF54637">
    <property type="entry name" value="Thioesterase/thiol ester dehydrase-isomerase"/>
    <property type="match status" value="1"/>
</dbReference>
<dbReference type="Pfam" id="PF13279">
    <property type="entry name" value="4HBT_2"/>
    <property type="match status" value="1"/>
</dbReference>
<dbReference type="AlphaFoldDB" id="A0A916S4J4"/>
<keyword evidence="2" id="KW-1185">Reference proteome</keyword>
<sequence>MAESAQLDYVIRTGLMRDMLSRGYSFVNTSQLVRFARPVRLFSRVAVASQVIYADDKCAYFHHVFTVGTLLHAEVFVKMKFKKGRLTIAPSQLLGSFAGPKPALLQHWDDTLAAAPQDLHA</sequence>
<protein>
    <recommendedName>
        <fullName evidence="3">Thioesterase</fullName>
    </recommendedName>
</protein>
<dbReference type="Proteomes" id="UP000620596">
    <property type="component" value="Unassembled WGS sequence"/>
</dbReference>
<accession>A0A916S4J4</accession>
<gene>
    <name evidence="1" type="ORF">GCM10011496_00390</name>
</gene>
<proteinExistence type="predicted"/>
<dbReference type="PANTHER" id="PTHR12475:SF4">
    <property type="entry name" value="PROTEIN THEM6"/>
    <property type="match status" value="1"/>
</dbReference>
<dbReference type="InterPro" id="IPR051490">
    <property type="entry name" value="THEM6_lcsJ_thioesterase"/>
</dbReference>
<evidence type="ECO:0000313" key="2">
    <source>
        <dbReference type="Proteomes" id="UP000620596"/>
    </source>
</evidence>
<dbReference type="Gene3D" id="3.10.129.10">
    <property type="entry name" value="Hotdog Thioesterase"/>
    <property type="match status" value="1"/>
</dbReference>